<dbReference type="Pfam" id="PF13579">
    <property type="entry name" value="Glyco_trans_4_4"/>
    <property type="match status" value="1"/>
</dbReference>
<evidence type="ECO:0000313" key="3">
    <source>
        <dbReference type="EMBL" id="RVU04247.1"/>
    </source>
</evidence>
<dbReference type="SUPFAM" id="SSF53756">
    <property type="entry name" value="UDP-Glycosyltransferase/glycogen phosphorylase"/>
    <property type="match status" value="1"/>
</dbReference>
<proteinExistence type="predicted"/>
<feature type="domain" description="Glycosyl transferase family 1" evidence="1">
    <location>
        <begin position="193"/>
        <end position="349"/>
    </location>
</feature>
<dbReference type="RefSeq" id="WP_127709889.1">
    <property type="nucleotide sequence ID" value="NZ_SACO01000009.1"/>
</dbReference>
<protein>
    <submittedName>
        <fullName evidence="3">Glycosyltransferase</fullName>
    </submittedName>
</protein>
<evidence type="ECO:0000259" key="1">
    <source>
        <dbReference type="Pfam" id="PF00534"/>
    </source>
</evidence>
<dbReference type="AlphaFoldDB" id="A0A437N2U2"/>
<reference evidence="3 4" key="1">
    <citation type="submission" date="2019-01" db="EMBL/GenBank/DDBJ databases">
        <authorList>
            <person name="Chen W.-M."/>
        </authorList>
    </citation>
    <scope>NUCLEOTIDE SEQUENCE [LARGE SCALE GENOMIC DNA]</scope>
    <source>
        <strain evidence="3 4">FSY-9</strain>
    </source>
</reference>
<dbReference type="EMBL" id="SACO01000009">
    <property type="protein sequence ID" value="RVU04247.1"/>
    <property type="molecule type" value="Genomic_DNA"/>
</dbReference>
<dbReference type="GO" id="GO:0016757">
    <property type="term" value="F:glycosyltransferase activity"/>
    <property type="evidence" value="ECO:0007669"/>
    <property type="project" value="InterPro"/>
</dbReference>
<evidence type="ECO:0000259" key="2">
    <source>
        <dbReference type="Pfam" id="PF13579"/>
    </source>
</evidence>
<accession>A0A437N2U2</accession>
<organism evidence="3 4">
    <name type="scientific">Novosphingobium umbonatum</name>
    <dbReference type="NCBI Taxonomy" id="1908524"/>
    <lineage>
        <taxon>Bacteria</taxon>
        <taxon>Pseudomonadati</taxon>
        <taxon>Pseudomonadota</taxon>
        <taxon>Alphaproteobacteria</taxon>
        <taxon>Sphingomonadales</taxon>
        <taxon>Sphingomonadaceae</taxon>
        <taxon>Novosphingobium</taxon>
    </lineage>
</organism>
<dbReference type="PANTHER" id="PTHR12526">
    <property type="entry name" value="GLYCOSYLTRANSFERASE"/>
    <property type="match status" value="1"/>
</dbReference>
<comment type="caution">
    <text evidence="3">The sequence shown here is derived from an EMBL/GenBank/DDBJ whole genome shotgun (WGS) entry which is preliminary data.</text>
</comment>
<feature type="domain" description="Glycosyltransferase subfamily 4-like N-terminal" evidence="2">
    <location>
        <begin position="39"/>
        <end position="154"/>
    </location>
</feature>
<dbReference type="OrthoDB" id="185319at2"/>
<sequence>MKKILFLLYRDLDFDGRAARMIEVARPLGQLHVLDMTLQQGDLVRPTGRRSVRLQPSWSPLRRHWTVLVATLREARRLRPDMIVAENFFSVFTGWLAARMLGVPLVYDSYELMQHFPQEPVSRQARFWCWLERRMARYCDLVIAANPERAALMQEACQLREMPEAMRNIPMQSQATSTVASNAAERFPILRKANEEERIILYQGDLRFGPAVGRFIDVLDHLPAHYRLVIVGDGPSAAALAARGERFAREGRFAMLGKLPVVDLPQVTAYADLGLVTYPFDVKNHYYAAPNKLYEYSMSGVPVLVSNTPSLAAVTQELQHGLLFDADEDAKSLALKVEKAMKIRLDAEDFCRRIADERDSAMLRVRKKMAALLNQQWLAA</sequence>
<gene>
    <name evidence="3" type="ORF">EOE18_12160</name>
</gene>
<name>A0A437N2U2_9SPHN</name>
<dbReference type="Proteomes" id="UP000282837">
    <property type="component" value="Unassembled WGS sequence"/>
</dbReference>
<dbReference type="InterPro" id="IPR028098">
    <property type="entry name" value="Glyco_trans_4-like_N"/>
</dbReference>
<evidence type="ECO:0000313" key="4">
    <source>
        <dbReference type="Proteomes" id="UP000282837"/>
    </source>
</evidence>
<dbReference type="InterPro" id="IPR001296">
    <property type="entry name" value="Glyco_trans_1"/>
</dbReference>
<keyword evidence="4" id="KW-1185">Reference proteome</keyword>
<dbReference type="Pfam" id="PF00534">
    <property type="entry name" value="Glycos_transf_1"/>
    <property type="match status" value="1"/>
</dbReference>
<dbReference type="Gene3D" id="3.40.50.2000">
    <property type="entry name" value="Glycogen Phosphorylase B"/>
    <property type="match status" value="2"/>
</dbReference>
<dbReference type="PANTHER" id="PTHR12526:SF600">
    <property type="entry name" value="GLYCOSYL TRANSFERASE GROUP 1"/>
    <property type="match status" value="1"/>
</dbReference>
<keyword evidence="3" id="KW-0808">Transferase</keyword>